<dbReference type="Pfam" id="PF09250">
    <property type="entry name" value="Prim-Pol"/>
    <property type="match status" value="1"/>
</dbReference>
<dbReference type="SUPFAM" id="SSF56747">
    <property type="entry name" value="Prim-pol domain"/>
    <property type="match status" value="1"/>
</dbReference>
<dbReference type="SMART" id="SM00943">
    <property type="entry name" value="Prim-Pol"/>
    <property type="match status" value="1"/>
</dbReference>
<evidence type="ECO:0000259" key="1">
    <source>
        <dbReference type="SMART" id="SM00943"/>
    </source>
</evidence>
<name>A0AAU7DBS3_9BACT</name>
<feature type="domain" description="DNA primase/polymerase bifunctional N-terminal" evidence="1">
    <location>
        <begin position="5"/>
        <end position="160"/>
    </location>
</feature>
<sequence length="270" mass="30275">MNSDLLLAARRGWKIFPLLHNSRFAVQQPLLHHATSNEAQIEHWENQYPEGNWAVATGKASGVFAIKFSLDTGLATMREFGERDPDVSRTLQLRGPNELLTFLEWPAAGLPVWTCGTIAPGARLQGEESYVPIPGPGMHVRPHCEYVDRESAALPASEWLMERIRQNGSWYGGTQLLAFNPLPNVTRCVLLRFEQKDSHWFCDFYESSGVAKIREPLAYRSSEAVVSLAIRGGAIMDYDNRVHLYRGIEIGHGSILLNLTSEQYNKLIAA</sequence>
<reference evidence="2" key="1">
    <citation type="submission" date="2023-03" db="EMBL/GenBank/DDBJ databases">
        <title>Edaphobacter sp.</title>
        <authorList>
            <person name="Huber K.J."/>
            <person name="Papendorf J."/>
            <person name="Pilke C."/>
            <person name="Bunk B."/>
            <person name="Sproeer C."/>
            <person name="Pester M."/>
        </authorList>
    </citation>
    <scope>NUCLEOTIDE SEQUENCE</scope>
    <source>
        <strain evidence="2">DSM 109920</strain>
    </source>
</reference>
<dbReference type="EMBL" id="CP121195">
    <property type="protein sequence ID" value="XBH14790.1"/>
    <property type="molecule type" value="Genomic_DNA"/>
</dbReference>
<dbReference type="InterPro" id="IPR015330">
    <property type="entry name" value="DNA_primase/pol_bifunc_N"/>
</dbReference>
<proteinExistence type="predicted"/>
<dbReference type="AlphaFoldDB" id="A0AAU7DBS3"/>
<organism evidence="2">
    <name type="scientific">Edaphobacter paludis</name>
    <dbReference type="NCBI Taxonomy" id="3035702"/>
    <lineage>
        <taxon>Bacteria</taxon>
        <taxon>Pseudomonadati</taxon>
        <taxon>Acidobacteriota</taxon>
        <taxon>Terriglobia</taxon>
        <taxon>Terriglobales</taxon>
        <taxon>Acidobacteriaceae</taxon>
        <taxon>Edaphobacter</taxon>
    </lineage>
</organism>
<protein>
    <submittedName>
        <fullName evidence="2">Bifunctional DNA primase/polymerase</fullName>
    </submittedName>
</protein>
<accession>A0AAU7DBS3</accession>
<gene>
    <name evidence="2" type="ORF">P8936_06440</name>
</gene>
<evidence type="ECO:0000313" key="2">
    <source>
        <dbReference type="EMBL" id="XBH14790.1"/>
    </source>
</evidence>
<dbReference type="RefSeq" id="WP_348270063.1">
    <property type="nucleotide sequence ID" value="NZ_CP121195.1"/>
</dbReference>